<gene>
    <name evidence="1" type="ORF">LPLAT_LOCUS4033</name>
</gene>
<accession>A0AAV2NF54</accession>
<sequence length="78" mass="8542">MFHKALRRPTTLSAASRSENSYLREAVEGGTVAPPRLSVINVNGETDICSHCLRRSTDAMQGDVYGSMQPTHPLCVRP</sequence>
<name>A0AAV2NF54_9HYME</name>
<organism evidence="1 2">
    <name type="scientific">Lasius platythorax</name>
    <dbReference type="NCBI Taxonomy" id="488582"/>
    <lineage>
        <taxon>Eukaryota</taxon>
        <taxon>Metazoa</taxon>
        <taxon>Ecdysozoa</taxon>
        <taxon>Arthropoda</taxon>
        <taxon>Hexapoda</taxon>
        <taxon>Insecta</taxon>
        <taxon>Pterygota</taxon>
        <taxon>Neoptera</taxon>
        <taxon>Endopterygota</taxon>
        <taxon>Hymenoptera</taxon>
        <taxon>Apocrita</taxon>
        <taxon>Aculeata</taxon>
        <taxon>Formicoidea</taxon>
        <taxon>Formicidae</taxon>
        <taxon>Formicinae</taxon>
        <taxon>Lasius</taxon>
        <taxon>Lasius</taxon>
    </lineage>
</organism>
<keyword evidence="2" id="KW-1185">Reference proteome</keyword>
<evidence type="ECO:0000313" key="1">
    <source>
        <dbReference type="EMBL" id="CAL1678147.1"/>
    </source>
</evidence>
<reference evidence="1" key="1">
    <citation type="submission" date="2024-04" db="EMBL/GenBank/DDBJ databases">
        <authorList>
            <consortium name="Molecular Ecology Group"/>
        </authorList>
    </citation>
    <scope>NUCLEOTIDE SEQUENCE</scope>
</reference>
<dbReference type="EMBL" id="OZ034836">
    <property type="protein sequence ID" value="CAL1678147.1"/>
    <property type="molecule type" value="Genomic_DNA"/>
</dbReference>
<evidence type="ECO:0000313" key="2">
    <source>
        <dbReference type="Proteomes" id="UP001497644"/>
    </source>
</evidence>
<protein>
    <submittedName>
        <fullName evidence="1">Uncharacterized protein</fullName>
    </submittedName>
</protein>
<dbReference type="AlphaFoldDB" id="A0AAV2NF54"/>
<proteinExistence type="predicted"/>
<dbReference type="Proteomes" id="UP001497644">
    <property type="component" value="Chromosome 13"/>
</dbReference>